<evidence type="ECO:0000313" key="2">
    <source>
        <dbReference type="Proteomes" id="UP001596516"/>
    </source>
</evidence>
<name>A0ABW2UPB2_9RHOB</name>
<protein>
    <recommendedName>
        <fullName evidence="3">Peptidase M48 domain-containing protein</fullName>
    </recommendedName>
</protein>
<comment type="caution">
    <text evidence="1">The sequence shown here is derived from an EMBL/GenBank/DDBJ whole genome shotgun (WGS) entry which is preliminary data.</text>
</comment>
<sequence>MSEQPQTTTPSSLSASARNYAREEDARVIGSNVLGLIKIFGQHMDLETLDGVTLAYDYSQALEELDRGVQTNSVLMASKDWGVGVAMTPAVLREGVLKSHILFNAAFLEGLLDEPQSKACQEAVHIIAHECAHVEINAVKDRQFPNKILRYRPETWFEGLRLEVIEASWDEYAACRISAGFGAAPSENYQGVFLKILAEAGHNVREAILKCRHDADYDALLIEAQRNIGSLMKYASYVLGTADGLEQETETDSPEISAALKEHWFAPFFVRLRDSHRALWERYGQWESLKEFETIADIWFDMLVDRGIDVTPQVDGAIYVSIPFRADTSSYQAIVWGLRQATKGLGG</sequence>
<evidence type="ECO:0000313" key="1">
    <source>
        <dbReference type="EMBL" id="MFC7706414.1"/>
    </source>
</evidence>
<gene>
    <name evidence="1" type="ORF">ACFQXB_19785</name>
</gene>
<reference evidence="2" key="1">
    <citation type="journal article" date="2019" name="Int. J. Syst. Evol. Microbiol.">
        <title>The Global Catalogue of Microorganisms (GCM) 10K type strain sequencing project: providing services to taxonomists for standard genome sequencing and annotation.</title>
        <authorList>
            <consortium name="The Broad Institute Genomics Platform"/>
            <consortium name="The Broad Institute Genome Sequencing Center for Infectious Disease"/>
            <person name="Wu L."/>
            <person name="Ma J."/>
        </authorList>
    </citation>
    <scope>NUCLEOTIDE SEQUENCE [LARGE SCALE GENOMIC DNA]</scope>
    <source>
        <strain evidence="2">CGMCC 1.12750</strain>
    </source>
</reference>
<dbReference type="Proteomes" id="UP001596516">
    <property type="component" value="Unassembled WGS sequence"/>
</dbReference>
<accession>A0ABW2UPB2</accession>
<organism evidence="1 2">
    <name type="scientific">Plastorhodobacter daqingensis</name>
    <dbReference type="NCBI Taxonomy" id="1387281"/>
    <lineage>
        <taxon>Bacteria</taxon>
        <taxon>Pseudomonadati</taxon>
        <taxon>Pseudomonadota</taxon>
        <taxon>Alphaproteobacteria</taxon>
        <taxon>Rhodobacterales</taxon>
        <taxon>Paracoccaceae</taxon>
        <taxon>Plastorhodobacter</taxon>
    </lineage>
</organism>
<proteinExistence type="predicted"/>
<keyword evidence="2" id="KW-1185">Reference proteome</keyword>
<dbReference type="EMBL" id="JBHTFQ010000021">
    <property type="protein sequence ID" value="MFC7706414.1"/>
    <property type="molecule type" value="Genomic_DNA"/>
</dbReference>
<evidence type="ECO:0008006" key="3">
    <source>
        <dbReference type="Google" id="ProtNLM"/>
    </source>
</evidence>
<dbReference type="RefSeq" id="WP_377406944.1">
    <property type="nucleotide sequence ID" value="NZ_JBHTFQ010000021.1"/>
</dbReference>